<dbReference type="CTD" id="26119"/>
<dbReference type="AlphaFoldDB" id="A0A7M7PGK9"/>
<dbReference type="InterPro" id="IPR011993">
    <property type="entry name" value="PH-like_dom_sf"/>
</dbReference>
<feature type="domain" description="PID" evidence="1">
    <location>
        <begin position="28"/>
        <end position="171"/>
    </location>
</feature>
<reference evidence="3" key="1">
    <citation type="submission" date="2015-02" db="EMBL/GenBank/DDBJ databases">
        <title>Genome sequencing for Strongylocentrotus purpuratus.</title>
        <authorList>
            <person name="Murali S."/>
            <person name="Liu Y."/>
            <person name="Vee V."/>
            <person name="English A."/>
            <person name="Wang M."/>
            <person name="Skinner E."/>
            <person name="Han Y."/>
            <person name="Muzny D.M."/>
            <person name="Worley K.C."/>
            <person name="Gibbs R.A."/>
        </authorList>
    </citation>
    <scope>NUCLEOTIDE SEQUENCE</scope>
</reference>
<dbReference type="Pfam" id="PF14719">
    <property type="entry name" value="PID_2"/>
    <property type="match status" value="1"/>
</dbReference>
<dbReference type="EnsemblMetazoa" id="XM_030994776">
    <property type="protein sequence ID" value="XP_030850636"/>
    <property type="gene ID" value="LOC100891797"/>
</dbReference>
<dbReference type="RefSeq" id="XP_030850636.1">
    <property type="nucleotide sequence ID" value="XM_030994776.1"/>
</dbReference>
<evidence type="ECO:0000313" key="2">
    <source>
        <dbReference type="EnsemblMetazoa" id="XP_030850636"/>
    </source>
</evidence>
<dbReference type="SMART" id="SM00462">
    <property type="entry name" value="PTB"/>
    <property type="match status" value="1"/>
</dbReference>
<dbReference type="PROSITE" id="PS01179">
    <property type="entry name" value="PID"/>
    <property type="match status" value="1"/>
</dbReference>
<dbReference type="CDD" id="cd13159">
    <property type="entry name" value="PTB_LDLRAP-mammal-like"/>
    <property type="match status" value="1"/>
</dbReference>
<dbReference type="PANTHER" id="PTHR11232:SF74">
    <property type="entry name" value="PTB DOMAIN-CONTAINING ADAPTER PROTEIN CED-6-LIKE PROTEIN"/>
    <property type="match status" value="1"/>
</dbReference>
<dbReference type="Gene3D" id="2.30.29.30">
    <property type="entry name" value="Pleckstrin-homology domain (PH domain)/Phosphotyrosine-binding domain (PTB)"/>
    <property type="match status" value="1"/>
</dbReference>
<dbReference type="InterPro" id="IPR051133">
    <property type="entry name" value="Adapter_Engulfment-Domain"/>
</dbReference>
<keyword evidence="3" id="KW-1185">Reference proteome</keyword>
<dbReference type="PANTHER" id="PTHR11232">
    <property type="entry name" value="PHOSPHOTYROSINE INTERACTION DOMAIN-CONTAINING FAMILY MEMBER"/>
    <property type="match status" value="1"/>
</dbReference>
<dbReference type="Proteomes" id="UP000007110">
    <property type="component" value="Unassembled WGS sequence"/>
</dbReference>
<evidence type="ECO:0000313" key="3">
    <source>
        <dbReference type="Proteomes" id="UP000007110"/>
    </source>
</evidence>
<accession>A0A7M7PGK9</accession>
<dbReference type="GeneID" id="100891797"/>
<protein>
    <recommendedName>
        <fullName evidence="1">PID domain-containing protein</fullName>
    </recommendedName>
</protein>
<name>A0A7M7PGK9_STRPU</name>
<dbReference type="InterPro" id="IPR006020">
    <property type="entry name" value="PTB/PI_dom"/>
</dbReference>
<reference evidence="2" key="2">
    <citation type="submission" date="2021-01" db="UniProtKB">
        <authorList>
            <consortium name="EnsemblMetazoa"/>
        </authorList>
    </citation>
    <scope>IDENTIFICATION</scope>
</reference>
<evidence type="ECO:0000259" key="1">
    <source>
        <dbReference type="PROSITE" id="PS01179"/>
    </source>
</evidence>
<organism evidence="2 3">
    <name type="scientific">Strongylocentrotus purpuratus</name>
    <name type="common">Purple sea urchin</name>
    <dbReference type="NCBI Taxonomy" id="7668"/>
    <lineage>
        <taxon>Eukaryota</taxon>
        <taxon>Metazoa</taxon>
        <taxon>Echinodermata</taxon>
        <taxon>Eleutherozoa</taxon>
        <taxon>Echinozoa</taxon>
        <taxon>Echinoidea</taxon>
        <taxon>Euechinoidea</taxon>
        <taxon>Echinacea</taxon>
        <taxon>Camarodonta</taxon>
        <taxon>Echinidea</taxon>
        <taxon>Strongylocentrotidae</taxon>
        <taxon>Strongylocentrotus</taxon>
    </lineage>
</organism>
<sequence length="314" mass="35358">MMKNRFKKGKHRKFQDDWEKSHEPVVEGVTFFVKYLGVEIVNLPNDETHTSEAIKKIIHRAKYGSGKVRKVALTVTPTSLKPTDLETNEELEEIVIHRISYCTADKNNDKIFGFISCHFRTEVLECHAYLCQKRKVAEALALTVAQAFNLAFDVWKKSRVEKTSTGSEEKDESTSDDCGELSDTVLTVQCDTSVISSSAPPSTVTFEKHRPQPLVFNSHIHLEDSNKHAHQVANSCSHIGVEDDPDLDDCFSKLAESRSNPGLLDINVRRSQFDADVIVHFSGTNMDRDTLLKSQSKDSFFLPESQDNLIVGDL</sequence>
<proteinExistence type="predicted"/>
<dbReference type="SUPFAM" id="SSF50729">
    <property type="entry name" value="PH domain-like"/>
    <property type="match status" value="1"/>
</dbReference>